<evidence type="ECO:0000256" key="1">
    <source>
        <dbReference type="SAM" id="MobiDB-lite"/>
    </source>
</evidence>
<keyword evidence="5" id="KW-1185">Reference proteome</keyword>
<feature type="compositionally biased region" description="Gly residues" evidence="1">
    <location>
        <begin position="492"/>
        <end position="538"/>
    </location>
</feature>
<accession>A0A0R1LMM2</accession>
<feature type="chain" id="PRO_5006407446" description="DUF5776 domain-containing protein" evidence="2">
    <location>
        <begin position="27"/>
        <end position="716"/>
    </location>
</feature>
<dbReference type="InterPro" id="IPR053139">
    <property type="entry name" value="Surface_bspA-like"/>
</dbReference>
<dbReference type="AlphaFoldDB" id="A0A0R1LMM2"/>
<dbReference type="Gene3D" id="3.80.10.10">
    <property type="entry name" value="Ribonuclease Inhibitor"/>
    <property type="match status" value="2"/>
</dbReference>
<dbReference type="STRING" id="1423776.FD04_GL002025"/>
<gene>
    <name evidence="4" type="ORF">FD04_GL002025</name>
</gene>
<dbReference type="Pfam" id="PF19087">
    <property type="entry name" value="DUF5776"/>
    <property type="match status" value="2"/>
</dbReference>
<organism evidence="4 5">
    <name type="scientific">Secundilactobacillus odoratitofui DSM 19909 = JCM 15043</name>
    <dbReference type="NCBI Taxonomy" id="1423776"/>
    <lineage>
        <taxon>Bacteria</taxon>
        <taxon>Bacillati</taxon>
        <taxon>Bacillota</taxon>
        <taxon>Bacilli</taxon>
        <taxon>Lactobacillales</taxon>
        <taxon>Lactobacillaceae</taxon>
        <taxon>Secundilactobacillus</taxon>
    </lineage>
</organism>
<dbReference type="InterPro" id="IPR032675">
    <property type="entry name" value="LRR_dom_sf"/>
</dbReference>
<feature type="compositionally biased region" description="Low complexity" evidence="1">
    <location>
        <begin position="539"/>
        <end position="573"/>
    </location>
</feature>
<dbReference type="PANTHER" id="PTHR45661">
    <property type="entry name" value="SURFACE ANTIGEN"/>
    <property type="match status" value="1"/>
</dbReference>
<sequence length="716" mass="78233">MKKQIKLFSSVLALGLLIGTATPAMANVKNAQETPVTQTVRDVENVEEVTLSEDDVRLDSQGNITGLQANTETAEKLLAGAALRIPDVIGETAVKSIGNSTFSFNNLQYAAGNYDSELPGISKVTIEGSGKIGNYAFSGNSIQEIDLPEITEIGVQAFYENKIVNIDEEDVPRLEIIGGYAFANNQILNVNLPNITKIEYGTFSNNKIENLHLPNVTKIGGDAFTDNRLKHLDLPMVQEIDYEAFENNRLTELELPSLKVIGNAAFRNNLLNDVNLDEVTYIGSNSFLDNNISKLDLPKVTEIDVGAFMSNGIKDVNLPDVETIGDFAFWHNEIKTVNLPEVTHIGQSAFARNQIEKLELKNAEELGDRAFRLNSLLEINLPNVKDIGKYVFDSQNVSREVNANEQNEVSYDKIQPKMSIGGNSDLLKINQLLVDNESVKADDEKNILSVEGDKTLKLGIELKFDSESVRGQYSISKYDLTVNPFVEEEGETPGGGGEEGETPGGGGEEGETPGGGGEEGETPGGGGDNGTPGGGGDTNNGNENTTPDNNTNPDNNNQNQGGGNSNTNQSTTSRPHTVYAKRAMRLHKNVSLTSPVKSYKKQSRAKAQSFRVLGVSYDKKGNKRYKVNGGYITASSKYVADSHFRSSKVKQVRVIGNRVNSYKDAKLSANQKVRSYKKGTKLKVKRIVKHGRTTRFQLTNGRYITGNKQLLIMDHK</sequence>
<dbReference type="SUPFAM" id="SSF52058">
    <property type="entry name" value="L domain-like"/>
    <property type="match status" value="1"/>
</dbReference>
<feature type="region of interest" description="Disordered" evidence="1">
    <location>
        <begin position="486"/>
        <end position="574"/>
    </location>
</feature>
<dbReference type="InterPro" id="IPR026906">
    <property type="entry name" value="LRR_5"/>
</dbReference>
<feature type="domain" description="DUF5776" evidence="3">
    <location>
        <begin position="572"/>
        <end position="639"/>
    </location>
</feature>
<evidence type="ECO:0000313" key="5">
    <source>
        <dbReference type="Proteomes" id="UP000051160"/>
    </source>
</evidence>
<keyword evidence="2" id="KW-0732">Signal</keyword>
<evidence type="ECO:0000259" key="3">
    <source>
        <dbReference type="Pfam" id="PF19087"/>
    </source>
</evidence>
<dbReference type="OrthoDB" id="2328848at2"/>
<dbReference type="PANTHER" id="PTHR45661:SF3">
    <property type="entry name" value="IG-LIKE DOMAIN-CONTAINING PROTEIN"/>
    <property type="match status" value="1"/>
</dbReference>
<comment type="caution">
    <text evidence="4">The sequence shown here is derived from an EMBL/GenBank/DDBJ whole genome shotgun (WGS) entry which is preliminary data.</text>
</comment>
<feature type="domain" description="DUF5776" evidence="3">
    <location>
        <begin position="647"/>
        <end position="710"/>
    </location>
</feature>
<dbReference type="InterPro" id="IPR044081">
    <property type="entry name" value="DUF5776"/>
</dbReference>
<dbReference type="Pfam" id="PF13306">
    <property type="entry name" value="LRR_5"/>
    <property type="match status" value="1"/>
</dbReference>
<feature type="signal peptide" evidence="2">
    <location>
        <begin position="1"/>
        <end position="26"/>
    </location>
</feature>
<evidence type="ECO:0000313" key="4">
    <source>
        <dbReference type="EMBL" id="KRK97163.1"/>
    </source>
</evidence>
<dbReference type="RefSeq" id="WP_054701299.1">
    <property type="nucleotide sequence ID" value="NZ_AZEE01000030.1"/>
</dbReference>
<protein>
    <recommendedName>
        <fullName evidence="3">DUF5776 domain-containing protein</fullName>
    </recommendedName>
</protein>
<proteinExistence type="predicted"/>
<dbReference type="EMBL" id="AZEE01000030">
    <property type="protein sequence ID" value="KRK97163.1"/>
    <property type="molecule type" value="Genomic_DNA"/>
</dbReference>
<dbReference type="Proteomes" id="UP000051160">
    <property type="component" value="Unassembled WGS sequence"/>
</dbReference>
<evidence type="ECO:0000256" key="2">
    <source>
        <dbReference type="SAM" id="SignalP"/>
    </source>
</evidence>
<dbReference type="PATRIC" id="fig|1423776.4.peg.2051"/>
<name>A0A0R1LMM2_9LACO</name>
<reference evidence="4 5" key="1">
    <citation type="journal article" date="2015" name="Genome Announc.">
        <title>Expanding the biotechnology potential of lactobacilli through comparative genomics of 213 strains and associated genera.</title>
        <authorList>
            <person name="Sun Z."/>
            <person name="Harris H.M."/>
            <person name="McCann A."/>
            <person name="Guo C."/>
            <person name="Argimon S."/>
            <person name="Zhang W."/>
            <person name="Yang X."/>
            <person name="Jeffery I.B."/>
            <person name="Cooney J.C."/>
            <person name="Kagawa T.F."/>
            <person name="Liu W."/>
            <person name="Song Y."/>
            <person name="Salvetti E."/>
            <person name="Wrobel A."/>
            <person name="Rasinkangas P."/>
            <person name="Parkhill J."/>
            <person name="Rea M.C."/>
            <person name="O'Sullivan O."/>
            <person name="Ritari J."/>
            <person name="Douillard F.P."/>
            <person name="Paul Ross R."/>
            <person name="Yang R."/>
            <person name="Briner A.E."/>
            <person name="Felis G.E."/>
            <person name="de Vos W.M."/>
            <person name="Barrangou R."/>
            <person name="Klaenhammer T.R."/>
            <person name="Caufield P.W."/>
            <person name="Cui Y."/>
            <person name="Zhang H."/>
            <person name="O'Toole P.W."/>
        </authorList>
    </citation>
    <scope>NUCLEOTIDE SEQUENCE [LARGE SCALE GENOMIC DNA]</scope>
    <source>
        <strain evidence="4 5">DSM 19909</strain>
    </source>
</reference>